<keyword evidence="3" id="KW-1185">Reference proteome</keyword>
<dbReference type="Pfam" id="PF05076">
    <property type="entry name" value="SUFU"/>
    <property type="match status" value="1"/>
</dbReference>
<comment type="caution">
    <text evidence="2">The sequence shown here is derived from an EMBL/GenBank/DDBJ whole genome shotgun (WGS) entry which is preliminary data.</text>
</comment>
<protein>
    <submittedName>
        <fullName evidence="2">Suppressor of fused domain protein</fullName>
    </submittedName>
</protein>
<evidence type="ECO:0000259" key="1">
    <source>
        <dbReference type="Pfam" id="PF05076"/>
    </source>
</evidence>
<dbReference type="InterPro" id="IPR020941">
    <property type="entry name" value="SUFU-like_domain"/>
</dbReference>
<reference evidence="2 3" key="1">
    <citation type="submission" date="2019-02" db="EMBL/GenBank/DDBJ databases">
        <title>Genome sequence of the sea-ice species Brumimicrobium glaciale.</title>
        <authorList>
            <person name="Bowman J.P."/>
        </authorList>
    </citation>
    <scope>NUCLEOTIDE SEQUENCE [LARGE SCALE GENOMIC DNA]</scope>
    <source>
        <strain evidence="2 3">IC156</strain>
    </source>
</reference>
<dbReference type="OrthoDB" id="4827574at2"/>
<accession>A0A4Q4KSL6</accession>
<organism evidence="2 3">
    <name type="scientific">Brumimicrobium glaciale</name>
    <dbReference type="NCBI Taxonomy" id="200475"/>
    <lineage>
        <taxon>Bacteria</taxon>
        <taxon>Pseudomonadati</taxon>
        <taxon>Bacteroidota</taxon>
        <taxon>Flavobacteriia</taxon>
        <taxon>Flavobacteriales</taxon>
        <taxon>Crocinitomicaceae</taxon>
        <taxon>Brumimicrobium</taxon>
    </lineage>
</organism>
<dbReference type="RefSeq" id="WP_130092046.1">
    <property type="nucleotide sequence ID" value="NZ_SETE01000001.1"/>
</dbReference>
<dbReference type="Proteomes" id="UP000293952">
    <property type="component" value="Unassembled WGS sequence"/>
</dbReference>
<sequence>MSELKSALEQRFGAHRVSDYPIGEDDYIDLLKIEVEKKFPLTIICTNGLSTYDMPVNERYQDRKHTEIFFCLPGYWDLNDVENENMMWPLKIIQKLTKNVIEGETWYGPGHTVANGNPSTSISTTMKQDYLLLADPIELEDFFAPVIINGVEVHFLAIIPIFHKEYEQKTHQGYRKWIKKFRGRNGDEILDDYRTSIYKSRWFRS</sequence>
<proteinExistence type="predicted"/>
<dbReference type="AlphaFoldDB" id="A0A4Q4KSL6"/>
<feature type="domain" description="Suppressor of fused-like" evidence="1">
    <location>
        <begin position="25"/>
        <end position="193"/>
    </location>
</feature>
<name>A0A4Q4KSL6_9FLAO</name>
<dbReference type="EMBL" id="SETE01000001">
    <property type="protein sequence ID" value="RYM35679.1"/>
    <property type="molecule type" value="Genomic_DNA"/>
</dbReference>
<dbReference type="InterPro" id="IPR037181">
    <property type="entry name" value="SUFU_N"/>
</dbReference>
<evidence type="ECO:0000313" key="3">
    <source>
        <dbReference type="Proteomes" id="UP000293952"/>
    </source>
</evidence>
<evidence type="ECO:0000313" key="2">
    <source>
        <dbReference type="EMBL" id="RYM35679.1"/>
    </source>
</evidence>
<gene>
    <name evidence="2" type="ORF">ERX46_01420</name>
</gene>
<dbReference type="SUPFAM" id="SSF103359">
    <property type="entry name" value="Suppressor of Fused, N-terminal domain"/>
    <property type="match status" value="1"/>
</dbReference>